<dbReference type="EMBL" id="AYSO01000020">
    <property type="protein sequence ID" value="KIE44731.1"/>
    <property type="molecule type" value="Genomic_DNA"/>
</dbReference>
<dbReference type="RefSeq" id="WP_039635629.1">
    <property type="nucleotide sequence ID" value="NZ_AYSO01000020.1"/>
</dbReference>
<keyword evidence="2" id="KW-1185">Reference proteome</keyword>
<organism evidence="1 2">
    <name type="scientific">Clostridium argentinense CDC 2741</name>
    <dbReference type="NCBI Taxonomy" id="1418104"/>
    <lineage>
        <taxon>Bacteria</taxon>
        <taxon>Bacillati</taxon>
        <taxon>Bacillota</taxon>
        <taxon>Clostridia</taxon>
        <taxon>Eubacteriales</taxon>
        <taxon>Clostridiaceae</taxon>
        <taxon>Clostridium</taxon>
    </lineage>
</organism>
<protein>
    <submittedName>
        <fullName evidence="1">Uncharacterized protein</fullName>
    </submittedName>
</protein>
<dbReference type="AlphaFoldDB" id="A0A0C1R2R5"/>
<comment type="caution">
    <text evidence="1">The sequence shown here is derived from an EMBL/GenBank/DDBJ whole genome shotgun (WGS) entry which is preliminary data.</text>
</comment>
<sequence>MRKKAKIINKNLKGFNFNELVFIIQKNSKILGKTVKELYDMETDEVAIIKEKDSTNKDIDIYLIKREDIQLIK</sequence>
<gene>
    <name evidence="1" type="ORF">U732_34</name>
</gene>
<evidence type="ECO:0000313" key="2">
    <source>
        <dbReference type="Proteomes" id="UP000031366"/>
    </source>
</evidence>
<evidence type="ECO:0000313" key="1">
    <source>
        <dbReference type="EMBL" id="KIE44731.1"/>
    </source>
</evidence>
<accession>A0A0C1R2R5</accession>
<dbReference type="Proteomes" id="UP000031366">
    <property type="component" value="Unassembled WGS sequence"/>
</dbReference>
<proteinExistence type="predicted"/>
<reference evidence="1 2" key="1">
    <citation type="journal article" date="2015" name="Infect. Genet. Evol.">
        <title>Genomic sequences of six botulinum neurotoxin-producing strains representing three clostridial species illustrate the mobility and diversity of botulinum neurotoxin genes.</title>
        <authorList>
            <person name="Smith T.J."/>
            <person name="Hill K.K."/>
            <person name="Xie G."/>
            <person name="Foley B.T."/>
            <person name="Williamson C.H."/>
            <person name="Foster J.T."/>
            <person name="Johnson S.L."/>
            <person name="Chertkov O."/>
            <person name="Teshima H."/>
            <person name="Gibbons H.S."/>
            <person name="Johnsky L.A."/>
            <person name="Karavis M.A."/>
            <person name="Smith L.A."/>
        </authorList>
    </citation>
    <scope>NUCLEOTIDE SEQUENCE [LARGE SCALE GENOMIC DNA]</scope>
    <source>
        <strain evidence="1 2">CDC 2741</strain>
    </source>
</reference>
<name>A0A0C1R2R5_9CLOT</name>